<gene>
    <name evidence="3" type="ORF">JQN70_04500</name>
</gene>
<dbReference type="EMBL" id="JAFDVD010000005">
    <property type="protein sequence ID" value="MBM6399641.1"/>
    <property type="molecule type" value="Genomic_DNA"/>
</dbReference>
<feature type="region of interest" description="Disordered" evidence="1">
    <location>
        <begin position="73"/>
        <end position="104"/>
    </location>
</feature>
<keyword evidence="2" id="KW-1133">Transmembrane helix</keyword>
<evidence type="ECO:0000256" key="2">
    <source>
        <dbReference type="SAM" id="Phobius"/>
    </source>
</evidence>
<comment type="caution">
    <text evidence="3">The sequence shown here is derived from an EMBL/GenBank/DDBJ whole genome shotgun (WGS) entry which is preliminary data.</text>
</comment>
<dbReference type="Proteomes" id="UP001430172">
    <property type="component" value="Unassembled WGS sequence"/>
</dbReference>
<feature type="compositionally biased region" description="Basic and acidic residues" evidence="1">
    <location>
        <begin position="73"/>
        <end position="96"/>
    </location>
</feature>
<reference evidence="3" key="1">
    <citation type="submission" date="2021-02" db="EMBL/GenBank/DDBJ databases">
        <title>Phycicoccus sp. MQZ13P-5T, whole genome shotgun sequence.</title>
        <authorList>
            <person name="Tuo L."/>
        </authorList>
    </citation>
    <scope>NUCLEOTIDE SEQUENCE</scope>
    <source>
        <strain evidence="3">MQZ13P-5</strain>
    </source>
</reference>
<proteinExistence type="predicted"/>
<feature type="transmembrane region" description="Helical" evidence="2">
    <location>
        <begin position="6"/>
        <end position="27"/>
    </location>
</feature>
<keyword evidence="4" id="KW-1185">Reference proteome</keyword>
<protein>
    <submittedName>
        <fullName evidence="3">Uncharacterized protein</fullName>
    </submittedName>
</protein>
<name>A0ABS2CKG5_9MICO</name>
<organism evidence="3 4">
    <name type="scientific">Phycicoccus sonneratiae</name>
    <dbReference type="NCBI Taxonomy" id="2807628"/>
    <lineage>
        <taxon>Bacteria</taxon>
        <taxon>Bacillati</taxon>
        <taxon>Actinomycetota</taxon>
        <taxon>Actinomycetes</taxon>
        <taxon>Micrococcales</taxon>
        <taxon>Intrasporangiaceae</taxon>
        <taxon>Phycicoccus</taxon>
    </lineage>
</organism>
<keyword evidence="2" id="KW-0812">Transmembrane</keyword>
<dbReference type="RefSeq" id="WP_204130120.1">
    <property type="nucleotide sequence ID" value="NZ_JAFDVD010000005.1"/>
</dbReference>
<evidence type="ECO:0000313" key="4">
    <source>
        <dbReference type="Proteomes" id="UP001430172"/>
    </source>
</evidence>
<sequence length="104" mass="11598">MLPWWGWVLLWAVVLVGGGLLVGLRALRTWRSAKALTAELGRAGELVAALEEAAHRAHDPDAPLTAVTQDPHRLREEHRRETAARAADRAARRAERMPPWARVD</sequence>
<keyword evidence="2" id="KW-0472">Membrane</keyword>
<accession>A0ABS2CKG5</accession>
<evidence type="ECO:0000256" key="1">
    <source>
        <dbReference type="SAM" id="MobiDB-lite"/>
    </source>
</evidence>
<evidence type="ECO:0000313" key="3">
    <source>
        <dbReference type="EMBL" id="MBM6399641.1"/>
    </source>
</evidence>